<feature type="compositionally biased region" description="Polar residues" evidence="1">
    <location>
        <begin position="517"/>
        <end position="528"/>
    </location>
</feature>
<dbReference type="AlphaFoldDB" id="A0A6A5TK00"/>
<organism evidence="2 3">
    <name type="scientific">Byssothecium circinans</name>
    <dbReference type="NCBI Taxonomy" id="147558"/>
    <lineage>
        <taxon>Eukaryota</taxon>
        <taxon>Fungi</taxon>
        <taxon>Dikarya</taxon>
        <taxon>Ascomycota</taxon>
        <taxon>Pezizomycotina</taxon>
        <taxon>Dothideomycetes</taxon>
        <taxon>Pleosporomycetidae</taxon>
        <taxon>Pleosporales</taxon>
        <taxon>Massarineae</taxon>
        <taxon>Massarinaceae</taxon>
        <taxon>Byssothecium</taxon>
    </lineage>
</organism>
<accession>A0A6A5TK00</accession>
<name>A0A6A5TK00_9PLEO</name>
<keyword evidence="3" id="KW-1185">Reference proteome</keyword>
<evidence type="ECO:0000256" key="1">
    <source>
        <dbReference type="SAM" id="MobiDB-lite"/>
    </source>
</evidence>
<feature type="compositionally biased region" description="Low complexity" evidence="1">
    <location>
        <begin position="184"/>
        <end position="195"/>
    </location>
</feature>
<evidence type="ECO:0000313" key="3">
    <source>
        <dbReference type="Proteomes" id="UP000800035"/>
    </source>
</evidence>
<dbReference type="EMBL" id="ML977007">
    <property type="protein sequence ID" value="KAF1952951.1"/>
    <property type="molecule type" value="Genomic_DNA"/>
</dbReference>
<feature type="region of interest" description="Disordered" evidence="1">
    <location>
        <begin position="472"/>
        <end position="528"/>
    </location>
</feature>
<reference evidence="2" key="1">
    <citation type="journal article" date="2020" name="Stud. Mycol.">
        <title>101 Dothideomycetes genomes: a test case for predicting lifestyles and emergence of pathogens.</title>
        <authorList>
            <person name="Haridas S."/>
            <person name="Albert R."/>
            <person name="Binder M."/>
            <person name="Bloem J."/>
            <person name="Labutti K."/>
            <person name="Salamov A."/>
            <person name="Andreopoulos B."/>
            <person name="Baker S."/>
            <person name="Barry K."/>
            <person name="Bills G."/>
            <person name="Bluhm B."/>
            <person name="Cannon C."/>
            <person name="Castanera R."/>
            <person name="Culley D."/>
            <person name="Daum C."/>
            <person name="Ezra D."/>
            <person name="Gonzalez J."/>
            <person name="Henrissat B."/>
            <person name="Kuo A."/>
            <person name="Liang C."/>
            <person name="Lipzen A."/>
            <person name="Lutzoni F."/>
            <person name="Magnuson J."/>
            <person name="Mondo S."/>
            <person name="Nolan M."/>
            <person name="Ohm R."/>
            <person name="Pangilinan J."/>
            <person name="Park H.-J."/>
            <person name="Ramirez L."/>
            <person name="Alfaro M."/>
            <person name="Sun H."/>
            <person name="Tritt A."/>
            <person name="Yoshinaga Y."/>
            <person name="Zwiers L.-H."/>
            <person name="Turgeon B."/>
            <person name="Goodwin S."/>
            <person name="Spatafora J."/>
            <person name="Crous P."/>
            <person name="Grigoriev I."/>
        </authorList>
    </citation>
    <scope>NUCLEOTIDE SEQUENCE</scope>
    <source>
        <strain evidence="2">CBS 675.92</strain>
    </source>
</reference>
<feature type="compositionally biased region" description="Basic and acidic residues" evidence="1">
    <location>
        <begin position="502"/>
        <end position="515"/>
    </location>
</feature>
<dbReference type="Proteomes" id="UP000800035">
    <property type="component" value="Unassembled WGS sequence"/>
</dbReference>
<gene>
    <name evidence="2" type="ORF">CC80DRAFT_571383</name>
</gene>
<evidence type="ECO:0000313" key="2">
    <source>
        <dbReference type="EMBL" id="KAF1952951.1"/>
    </source>
</evidence>
<feature type="region of interest" description="Disordered" evidence="1">
    <location>
        <begin position="178"/>
        <end position="215"/>
    </location>
</feature>
<sequence length="655" mass="73464">MCDSGSFTPSDILPTRHSRGQGQDCHQPVSRQVPYEAEDRRVRTRVLYGSDVRLADSLGRNETLGRSPSLVRGYDTPHFSAPIRQTFDLATAIWKGRYAQYFQRPPFWCLDRIRIAAIERCVDARVGHASLERGRRPRQDGVGRYPPHSRERGAIGITWGQLHLPLSRIASMTAVVNANNNNHGSQQGGPSSTSSAVREPVTMQQPSRQSSVDPTAFEDDDLFLNLRPVHDRTPTPHPASQPCDERALDSMLFEDDDLFLQPSENHESPPFPSIPTEAHRLQSSRASRCPVRVGLCRLAKTLVQKKADRAAKEQNERRWLVIHGFDVECYANRTTAVPSRIPVGRRTPNGQPKSRMSVVASLSMGSTLAWRSTLMRMVNQTRNLYGDPATTYLEGHPGSDEVFRGTESLQPLHFKVRKSASGNDANALFKNTVADFPDIPDEISAYMEGRKAYMKALMNVMTGKPLHPGYLPVQGRSMADSTRMAGPGHSNCSSLKRKRRPGRESNNDDRRKCENWKPTSRHSWPSTAWSGCLRANPERKPGIGWLPAQARPDMDAFERGDIDSQAEAMNDYAQNVEEHGFSEENARFFCSPRNGPRRRKPQRLGIGQGARQDGWDSDLLCDLDESSTSTVRRSMTVGKDEDLPESMKPLIYLKR</sequence>
<proteinExistence type="predicted"/>
<protein>
    <submittedName>
        <fullName evidence="2">Uncharacterized protein</fullName>
    </submittedName>
</protein>
<feature type="compositionally biased region" description="Polar residues" evidence="1">
    <location>
        <begin position="202"/>
        <end position="213"/>
    </location>
</feature>
<feature type="region of interest" description="Disordered" evidence="1">
    <location>
        <begin position="1"/>
        <end position="34"/>
    </location>
</feature>